<protein>
    <submittedName>
        <fullName evidence="5">Carboxyl-terminal protease</fullName>
    </submittedName>
</protein>
<dbReference type="PANTHER" id="PTHR32060:SF30">
    <property type="entry name" value="CARBOXY-TERMINAL PROCESSING PROTEASE CTPA"/>
    <property type="match status" value="1"/>
</dbReference>
<keyword evidence="3" id="KW-0720">Serine protease</keyword>
<comment type="caution">
    <text evidence="5">The sequence shown here is derived from an EMBL/GenBank/DDBJ whole genome shotgun (WGS) entry which is preliminary data.</text>
</comment>
<dbReference type="InterPro" id="IPR005151">
    <property type="entry name" value="Tail-specific_protease"/>
</dbReference>
<evidence type="ECO:0000313" key="6">
    <source>
        <dbReference type="Proteomes" id="UP000011944"/>
    </source>
</evidence>
<keyword evidence="1 5" id="KW-0645">Protease</keyword>
<proteinExistence type="predicted"/>
<dbReference type="GO" id="GO:0030288">
    <property type="term" value="C:outer membrane-bounded periplasmic space"/>
    <property type="evidence" value="ECO:0007669"/>
    <property type="project" value="TreeGrafter"/>
</dbReference>
<organism evidence="5 6">
    <name type="scientific">Clostridium botulinum CFSAN001627</name>
    <dbReference type="NCBI Taxonomy" id="1232189"/>
    <lineage>
        <taxon>Bacteria</taxon>
        <taxon>Bacillati</taxon>
        <taxon>Bacillota</taxon>
        <taxon>Clostridia</taxon>
        <taxon>Eubacteriales</taxon>
        <taxon>Clostridiaceae</taxon>
        <taxon>Clostridium</taxon>
    </lineage>
</organism>
<dbReference type="InterPro" id="IPR004447">
    <property type="entry name" value="Peptidase_S41A"/>
</dbReference>
<keyword evidence="2" id="KW-0378">Hydrolase</keyword>
<evidence type="ECO:0000313" key="5">
    <source>
        <dbReference type="EMBL" id="EKN43335.1"/>
    </source>
</evidence>
<evidence type="ECO:0000256" key="2">
    <source>
        <dbReference type="ARBA" id="ARBA00022801"/>
    </source>
</evidence>
<gene>
    <name evidence="5" type="ORF">CFSAN001627_01198</name>
</gene>
<reference evidence="5 6" key="1">
    <citation type="submission" date="2012-10" db="EMBL/GenBank/DDBJ databases">
        <authorList>
            <person name="Strain E.A."/>
            <person name="Brown E."/>
            <person name="Allard M.W."/>
            <person name="Gonzalez-Escalona N."/>
            <person name="Timme R."/>
        </authorList>
    </citation>
    <scope>NUCLEOTIDE SEQUENCE [LARGE SCALE GENOMIC DNA]</scope>
    <source>
        <strain evidence="5 6">CFSAN001627</strain>
    </source>
</reference>
<feature type="domain" description="Tail specific protease" evidence="4">
    <location>
        <begin position="7"/>
        <end position="195"/>
    </location>
</feature>
<name>M2A021_CLOBO</name>
<dbReference type="GO" id="GO:0006508">
    <property type="term" value="P:proteolysis"/>
    <property type="evidence" value="ECO:0007669"/>
    <property type="project" value="UniProtKB-KW"/>
</dbReference>
<accession>M2A021</accession>
<dbReference type="SUPFAM" id="SSF52096">
    <property type="entry name" value="ClpP/crotonase"/>
    <property type="match status" value="1"/>
</dbReference>
<dbReference type="Gene3D" id="3.90.226.10">
    <property type="entry name" value="2-enoyl-CoA Hydratase, Chain A, domain 1"/>
    <property type="match status" value="1"/>
</dbReference>
<dbReference type="Pfam" id="PF03572">
    <property type="entry name" value="Peptidase_S41"/>
    <property type="match status" value="1"/>
</dbReference>
<evidence type="ECO:0000259" key="4">
    <source>
        <dbReference type="SMART" id="SM00245"/>
    </source>
</evidence>
<dbReference type="Proteomes" id="UP000011944">
    <property type="component" value="Unassembled WGS sequence"/>
</dbReference>
<dbReference type="CDD" id="cd07560">
    <property type="entry name" value="Peptidase_S41_CPP"/>
    <property type="match status" value="1"/>
</dbReference>
<dbReference type="EMBL" id="AMXI01000073">
    <property type="protein sequence ID" value="EKN43335.1"/>
    <property type="molecule type" value="Genomic_DNA"/>
</dbReference>
<dbReference type="NCBIfam" id="TIGR00225">
    <property type="entry name" value="prc"/>
    <property type="match status" value="1"/>
</dbReference>
<dbReference type="PANTHER" id="PTHR32060">
    <property type="entry name" value="TAIL-SPECIFIC PROTEASE"/>
    <property type="match status" value="1"/>
</dbReference>
<evidence type="ECO:0000256" key="3">
    <source>
        <dbReference type="ARBA" id="ARBA00022825"/>
    </source>
</evidence>
<dbReference type="GO" id="GO:0004175">
    <property type="term" value="F:endopeptidase activity"/>
    <property type="evidence" value="ECO:0007669"/>
    <property type="project" value="TreeGrafter"/>
</dbReference>
<dbReference type="MEROPS" id="S41.004"/>
<evidence type="ECO:0000256" key="1">
    <source>
        <dbReference type="ARBA" id="ARBA00022670"/>
    </source>
</evidence>
<dbReference type="AlphaFoldDB" id="M2A021"/>
<reference evidence="5 6" key="2">
    <citation type="submission" date="2013-03" db="EMBL/GenBank/DDBJ databases">
        <title>Diversity in Clostridium botulinum.</title>
        <authorList>
            <person name="Timme R.E."/>
            <person name="Allard M."/>
            <person name="Luo Y."/>
            <person name="Strain E."/>
            <person name="Gonzalez-Escalona N."/>
            <person name="Brown E."/>
        </authorList>
    </citation>
    <scope>NUCLEOTIDE SEQUENCE [LARGE SCALE GENOMIC DNA]</scope>
    <source>
        <strain evidence="5 6">CFSAN001627</strain>
    </source>
</reference>
<dbReference type="GO" id="GO:0007165">
    <property type="term" value="P:signal transduction"/>
    <property type="evidence" value="ECO:0007669"/>
    <property type="project" value="TreeGrafter"/>
</dbReference>
<feature type="non-terminal residue" evidence="5">
    <location>
        <position position="1"/>
    </location>
</feature>
<dbReference type="PATRIC" id="fig|1232189.3.peg.194"/>
<dbReference type="SMART" id="SM00245">
    <property type="entry name" value="TSPc"/>
    <property type="match status" value="1"/>
</dbReference>
<dbReference type="GO" id="GO:0008236">
    <property type="term" value="F:serine-type peptidase activity"/>
    <property type="evidence" value="ECO:0007669"/>
    <property type="project" value="UniProtKB-KW"/>
</dbReference>
<sequence length="225" mass="25109">QLYRKEKGSFEVTLKRKKIDIPTIKSEMIDNNIGYIQVSMFDENTSKNFKNALNDLKDKGMKSLLLDLRGNPGGLLDECINMASNFIEKGKVVVSTIDKYGSKKEYKSKGGDFIGFPVTILVDEGSASASEVFLGAMKDYNVATSIGKKTFGKGVVQTIIETGDNTALKVTISKYYSPKGVNINHKGITPDMEIDYPEELRKKEYDRKVDPQFNKALNIAKSKIR</sequence>
<dbReference type="InterPro" id="IPR029045">
    <property type="entry name" value="ClpP/crotonase-like_dom_sf"/>
</dbReference>